<proteinExistence type="predicted"/>
<accession>A0ABR5QM96</accession>
<comment type="caution">
    <text evidence="1">The sequence shown here is derived from an EMBL/GenBank/DDBJ whole genome shotgun (WGS) entry which is preliminary data.</text>
</comment>
<organism evidence="1 2">
    <name type="scientific">Legionella birminghamensis</name>
    <dbReference type="NCBI Taxonomy" id="28083"/>
    <lineage>
        <taxon>Bacteria</taxon>
        <taxon>Pseudomonadati</taxon>
        <taxon>Pseudomonadota</taxon>
        <taxon>Gammaproteobacteria</taxon>
        <taxon>Legionellales</taxon>
        <taxon>Legionellaceae</taxon>
        <taxon>Legionella</taxon>
    </lineage>
</organism>
<reference evidence="1 2" key="1">
    <citation type="submission" date="2015-11" db="EMBL/GenBank/DDBJ databases">
        <title>Genomic analysis of 38 Legionella species identifies large and diverse effector repertoires.</title>
        <authorList>
            <person name="Burstein D."/>
            <person name="Amaro F."/>
            <person name="Zusman T."/>
            <person name="Lifshitz Z."/>
            <person name="Cohen O."/>
            <person name="Gilbert J.A."/>
            <person name="Pupko T."/>
            <person name="Shuman H.A."/>
            <person name="Segal G."/>
        </authorList>
    </citation>
    <scope>NUCLEOTIDE SEQUENCE [LARGE SCALE GENOMIC DNA]</scope>
    <source>
        <strain evidence="1 2">CDC#1407-AL-14</strain>
    </source>
</reference>
<keyword evidence="2" id="KW-1185">Reference proteome</keyword>
<dbReference type="EMBL" id="LNXT01000007">
    <property type="protein sequence ID" value="KTC74895.1"/>
    <property type="molecule type" value="Genomic_DNA"/>
</dbReference>
<name>A0ABR5QM96_9GAMM</name>
<dbReference type="Proteomes" id="UP000054735">
    <property type="component" value="Unassembled WGS sequence"/>
</dbReference>
<protein>
    <submittedName>
        <fullName evidence="1">Uncharacterized protein</fullName>
    </submittedName>
</protein>
<feature type="non-terminal residue" evidence="1">
    <location>
        <position position="1"/>
    </location>
</feature>
<evidence type="ECO:0000313" key="2">
    <source>
        <dbReference type="Proteomes" id="UP000054735"/>
    </source>
</evidence>
<gene>
    <name evidence="1" type="ORF">Lbir_0685</name>
</gene>
<sequence>AVVGAGGAVVGAGGRWSQPRGFEGLRREFGNISCKSIKNIGYKLLNWLNCGRHVLLLY</sequence>
<evidence type="ECO:0000313" key="1">
    <source>
        <dbReference type="EMBL" id="KTC74895.1"/>
    </source>
</evidence>